<organism evidence="8 9">
    <name type="scientific">Metallumcola ferriviriculae</name>
    <dbReference type="NCBI Taxonomy" id="3039180"/>
    <lineage>
        <taxon>Bacteria</taxon>
        <taxon>Bacillati</taxon>
        <taxon>Bacillota</taxon>
        <taxon>Clostridia</taxon>
        <taxon>Neomoorellales</taxon>
        <taxon>Desulfitibacteraceae</taxon>
        <taxon>Metallumcola</taxon>
    </lineage>
</organism>
<dbReference type="InterPro" id="IPR011701">
    <property type="entry name" value="MFS"/>
</dbReference>
<feature type="transmembrane region" description="Helical" evidence="6">
    <location>
        <begin position="347"/>
        <end position="366"/>
    </location>
</feature>
<feature type="transmembrane region" description="Helical" evidence="6">
    <location>
        <begin position="172"/>
        <end position="189"/>
    </location>
</feature>
<dbReference type="InterPro" id="IPR052952">
    <property type="entry name" value="MFS-Transporter"/>
</dbReference>
<dbReference type="AlphaFoldDB" id="A0AAU0UR11"/>
<evidence type="ECO:0000256" key="4">
    <source>
        <dbReference type="ARBA" id="ARBA00022989"/>
    </source>
</evidence>
<dbReference type="GO" id="GO:0022857">
    <property type="term" value="F:transmembrane transporter activity"/>
    <property type="evidence" value="ECO:0007669"/>
    <property type="project" value="InterPro"/>
</dbReference>
<feature type="transmembrane region" description="Helical" evidence="6">
    <location>
        <begin position="50"/>
        <end position="68"/>
    </location>
</feature>
<accession>A0AAU0UR11</accession>
<evidence type="ECO:0000259" key="7">
    <source>
        <dbReference type="PROSITE" id="PS50850"/>
    </source>
</evidence>
<dbReference type="InterPro" id="IPR036259">
    <property type="entry name" value="MFS_trans_sf"/>
</dbReference>
<keyword evidence="9" id="KW-1185">Reference proteome</keyword>
<dbReference type="KEGG" id="dbc:MFMK1_002643"/>
<feature type="transmembrane region" description="Helical" evidence="6">
    <location>
        <begin position="285"/>
        <end position="303"/>
    </location>
</feature>
<dbReference type="PANTHER" id="PTHR23527:SF1">
    <property type="entry name" value="BLL3282 PROTEIN"/>
    <property type="match status" value="1"/>
</dbReference>
<keyword evidence="2" id="KW-0813">Transport</keyword>
<keyword evidence="4 6" id="KW-1133">Transmembrane helix</keyword>
<dbReference type="GO" id="GO:0005886">
    <property type="term" value="C:plasma membrane"/>
    <property type="evidence" value="ECO:0007669"/>
    <property type="project" value="UniProtKB-SubCell"/>
</dbReference>
<reference evidence="8 9" key="1">
    <citation type="submission" date="2023-04" db="EMBL/GenBank/DDBJ databases">
        <authorList>
            <person name="Hsu D."/>
        </authorList>
    </citation>
    <scope>NUCLEOTIDE SEQUENCE [LARGE SCALE GENOMIC DNA]</scope>
    <source>
        <strain evidence="8 9">MK1</strain>
    </source>
</reference>
<feature type="transmembrane region" description="Helical" evidence="6">
    <location>
        <begin position="309"/>
        <end position="335"/>
    </location>
</feature>
<feature type="transmembrane region" description="Helical" evidence="6">
    <location>
        <begin position="252"/>
        <end position="273"/>
    </location>
</feature>
<dbReference type="SUPFAM" id="SSF103473">
    <property type="entry name" value="MFS general substrate transporter"/>
    <property type="match status" value="1"/>
</dbReference>
<dbReference type="PANTHER" id="PTHR23527">
    <property type="entry name" value="BLL3282 PROTEIN"/>
    <property type="match status" value="1"/>
</dbReference>
<dbReference type="InterPro" id="IPR020846">
    <property type="entry name" value="MFS_dom"/>
</dbReference>
<comment type="subcellular location">
    <subcellularLocation>
        <location evidence="1">Cell membrane</location>
        <topology evidence="1">Multi-pass membrane protein</topology>
    </subcellularLocation>
</comment>
<evidence type="ECO:0000256" key="6">
    <source>
        <dbReference type="SAM" id="Phobius"/>
    </source>
</evidence>
<feature type="transmembrane region" description="Helical" evidence="6">
    <location>
        <begin position="216"/>
        <end position="240"/>
    </location>
</feature>
<keyword evidence="3 6" id="KW-0812">Transmembrane</keyword>
<feature type="transmembrane region" description="Helical" evidence="6">
    <location>
        <begin position="378"/>
        <end position="396"/>
    </location>
</feature>
<feature type="domain" description="Major facilitator superfamily (MFS) profile" evidence="7">
    <location>
        <begin position="14"/>
        <end position="402"/>
    </location>
</feature>
<dbReference type="Pfam" id="PF07690">
    <property type="entry name" value="MFS_1"/>
    <property type="match status" value="1"/>
</dbReference>
<proteinExistence type="predicted"/>
<dbReference type="PROSITE" id="PS50850">
    <property type="entry name" value="MFS"/>
    <property type="match status" value="1"/>
</dbReference>
<dbReference type="RefSeq" id="WP_366922199.1">
    <property type="nucleotide sequence ID" value="NZ_CP121694.1"/>
</dbReference>
<gene>
    <name evidence="8" type="ORF">MFMK1_002643</name>
</gene>
<sequence>MGKRSLGLKVQWVMVLVITLSQVAVAIGNQVVYPLTPQIKEYLHLSTNQIGYFTAASYGGGIGILWFSGWITDKIGVKKVLIAAQMLVGISIICAAFSGTFVSILIFLALAGVGYGTVTPAGTKAVQSWFLNEKNQATAMGLKQTGVPLGGIIAAYLLPVLTLWTGNWRQSLAISGILILSLSFVMYWYQENEQDDVPDSSVKTLELNKKTITRKVVILSLFAMVMGAAQFAVIGYLTLYLHETIGLDSVNAARFLGISLIGGVIGRMEWAVVSDFLFKNKQEKVLILLSLLSAGSFFSLNLFDYFKPGTLVLAAVSLVLGIINIGWNAVFLNAVAKEGGSSKAGSVVGFSMTICYIGIITGPILFGHIVEWNQNYTVAWNVQGAVSLLMGSILFFENYHSRLVSLIGVIWCQAPISDTNK</sequence>
<feature type="transmembrane region" description="Helical" evidence="6">
    <location>
        <begin position="147"/>
        <end position="166"/>
    </location>
</feature>
<dbReference type="EMBL" id="CP121694">
    <property type="protein sequence ID" value="WRO22802.1"/>
    <property type="molecule type" value="Genomic_DNA"/>
</dbReference>
<keyword evidence="5 6" id="KW-0472">Membrane</keyword>
<evidence type="ECO:0000313" key="8">
    <source>
        <dbReference type="EMBL" id="WRO22802.1"/>
    </source>
</evidence>
<evidence type="ECO:0000256" key="1">
    <source>
        <dbReference type="ARBA" id="ARBA00004651"/>
    </source>
</evidence>
<name>A0AAU0UR11_9FIRM</name>
<evidence type="ECO:0000313" key="9">
    <source>
        <dbReference type="Proteomes" id="UP001329915"/>
    </source>
</evidence>
<evidence type="ECO:0000256" key="5">
    <source>
        <dbReference type="ARBA" id="ARBA00023136"/>
    </source>
</evidence>
<evidence type="ECO:0000256" key="2">
    <source>
        <dbReference type="ARBA" id="ARBA00022448"/>
    </source>
</evidence>
<protein>
    <submittedName>
        <fullName evidence="8">MFS transporter</fullName>
    </submittedName>
</protein>
<evidence type="ECO:0000256" key="3">
    <source>
        <dbReference type="ARBA" id="ARBA00022692"/>
    </source>
</evidence>
<dbReference type="Proteomes" id="UP001329915">
    <property type="component" value="Chromosome"/>
</dbReference>
<dbReference type="Gene3D" id="1.20.1250.20">
    <property type="entry name" value="MFS general substrate transporter like domains"/>
    <property type="match status" value="2"/>
</dbReference>